<dbReference type="SUPFAM" id="SSF55729">
    <property type="entry name" value="Acyl-CoA N-acyltransferases (Nat)"/>
    <property type="match status" value="1"/>
</dbReference>
<organism evidence="3 4">
    <name type="scientific">Lacticaseibacillus saniviri JCM 17471 = DSM 24301</name>
    <dbReference type="NCBI Taxonomy" id="1293598"/>
    <lineage>
        <taxon>Bacteria</taxon>
        <taxon>Bacillati</taxon>
        <taxon>Bacillota</taxon>
        <taxon>Bacilli</taxon>
        <taxon>Lactobacillales</taxon>
        <taxon>Lactobacillaceae</taxon>
        <taxon>Lacticaseibacillus</taxon>
    </lineage>
</organism>
<protein>
    <submittedName>
        <fullName evidence="3">Uncharacterized protein</fullName>
    </submittedName>
</protein>
<dbReference type="PATRIC" id="fig|1293598.4.peg.1930"/>
<proteinExistence type="predicted"/>
<reference evidence="3 4" key="1">
    <citation type="journal article" date="2015" name="Genome Announc.">
        <title>Expanding the biotechnology potential of lactobacilli through comparative genomics of 213 strains and associated genera.</title>
        <authorList>
            <person name="Sun Z."/>
            <person name="Harris H.M."/>
            <person name="McCann A."/>
            <person name="Guo C."/>
            <person name="Argimon S."/>
            <person name="Zhang W."/>
            <person name="Yang X."/>
            <person name="Jeffery I.B."/>
            <person name="Cooney J.C."/>
            <person name="Kagawa T.F."/>
            <person name="Liu W."/>
            <person name="Song Y."/>
            <person name="Salvetti E."/>
            <person name="Wrobel A."/>
            <person name="Rasinkangas P."/>
            <person name="Parkhill J."/>
            <person name="Rea M.C."/>
            <person name="O'Sullivan O."/>
            <person name="Ritari J."/>
            <person name="Douillard F.P."/>
            <person name="Paul Ross R."/>
            <person name="Yang R."/>
            <person name="Briner A.E."/>
            <person name="Felis G.E."/>
            <person name="de Vos W.M."/>
            <person name="Barrangou R."/>
            <person name="Klaenhammer T.R."/>
            <person name="Caufield P.W."/>
            <person name="Cui Y."/>
            <person name="Zhang H."/>
            <person name="O'Toole P.W."/>
        </authorList>
    </citation>
    <scope>NUCLEOTIDE SEQUENCE [LARGE SCALE GENOMIC DNA]</scope>
    <source>
        <strain evidence="3 4">DSM 24301</strain>
    </source>
</reference>
<dbReference type="GO" id="GO:0016747">
    <property type="term" value="F:acyltransferase activity, transferring groups other than amino-acyl groups"/>
    <property type="evidence" value="ECO:0007669"/>
    <property type="project" value="InterPro"/>
</dbReference>
<dbReference type="PANTHER" id="PTHR31435">
    <property type="entry name" value="PROTEIN NATD1"/>
    <property type="match status" value="1"/>
</dbReference>
<evidence type="ECO:0000313" key="3">
    <source>
        <dbReference type="EMBL" id="KRO18057.1"/>
    </source>
</evidence>
<dbReference type="RefSeq" id="WP_054777479.1">
    <property type="nucleotide sequence ID" value="NZ_BBBX01000014.1"/>
</dbReference>
<dbReference type="InterPro" id="IPR016181">
    <property type="entry name" value="Acyl_CoA_acyltransferase"/>
</dbReference>
<dbReference type="PROSITE" id="PS51186">
    <property type="entry name" value="GNAT"/>
    <property type="match status" value="1"/>
</dbReference>
<evidence type="ECO:0000313" key="4">
    <source>
        <dbReference type="Proteomes" id="UP000050969"/>
    </source>
</evidence>
<dbReference type="STRING" id="1293598.IV56_GL001854"/>
<dbReference type="OrthoDB" id="9793389at2"/>
<dbReference type="PANTHER" id="PTHR31435:SF10">
    <property type="entry name" value="BSR4717 PROTEIN"/>
    <property type="match status" value="1"/>
</dbReference>
<dbReference type="PROSITE" id="PS51729">
    <property type="entry name" value="GNAT_YJDJ"/>
    <property type="match status" value="1"/>
</dbReference>
<dbReference type="Pfam" id="PF14542">
    <property type="entry name" value="Acetyltransf_CG"/>
    <property type="match status" value="1"/>
</dbReference>
<dbReference type="InterPro" id="IPR000182">
    <property type="entry name" value="GNAT_dom"/>
</dbReference>
<dbReference type="Gene3D" id="3.40.630.30">
    <property type="match status" value="1"/>
</dbReference>
<evidence type="ECO:0000259" key="2">
    <source>
        <dbReference type="PROSITE" id="PS51729"/>
    </source>
</evidence>
<accession>A0A0R2MXC1</accession>
<dbReference type="AlphaFoldDB" id="A0A0R2MXC1"/>
<feature type="domain" description="N-acetyltransferase" evidence="1">
    <location>
        <begin position="1"/>
        <end position="97"/>
    </location>
</feature>
<dbReference type="CDD" id="cd04301">
    <property type="entry name" value="NAT_SF"/>
    <property type="match status" value="1"/>
</dbReference>
<name>A0A0R2MXC1_9LACO</name>
<comment type="caution">
    <text evidence="3">The sequence shown here is derived from an EMBL/GenBank/DDBJ whole genome shotgun (WGS) entry which is preliminary data.</text>
</comment>
<sequence>MEFLSEPGRFYLENPEHQLLAEITFQSIADDTAYSIDHTFVDESLRGQGIAAQLVDAVVQKARAEHKMIQPLCTYAVHSFETHPEYADIWRKGSGLS</sequence>
<dbReference type="Proteomes" id="UP000050969">
    <property type="component" value="Unassembled WGS sequence"/>
</dbReference>
<feature type="domain" description="N-acetyltransferase" evidence="2">
    <location>
        <begin position="2"/>
        <end position="91"/>
    </location>
</feature>
<dbReference type="InterPro" id="IPR045057">
    <property type="entry name" value="Gcn5-rel_NAT"/>
</dbReference>
<evidence type="ECO:0000259" key="1">
    <source>
        <dbReference type="PROSITE" id="PS51186"/>
    </source>
</evidence>
<keyword evidence="4" id="KW-1185">Reference proteome</keyword>
<dbReference type="InterPro" id="IPR031165">
    <property type="entry name" value="GNAT_YJDJ"/>
</dbReference>
<gene>
    <name evidence="3" type="ORF">IV56_GL001854</name>
</gene>
<dbReference type="EMBL" id="JQCE01000006">
    <property type="protein sequence ID" value="KRO18057.1"/>
    <property type="molecule type" value="Genomic_DNA"/>
</dbReference>